<sequence length="80" mass="9565">RPENAFILFRRKCCEDRNLALGAGDADEAPTKKQRQADLSKTISQQWKGLSNEERQYWEDLAKEKKREHELLYPHYVYRP</sequence>
<gene>
    <name evidence="1" type="ORF">BV25DRAFT_1781187</name>
</gene>
<organism evidence="1 2">
    <name type="scientific">Artomyces pyxidatus</name>
    <dbReference type="NCBI Taxonomy" id="48021"/>
    <lineage>
        <taxon>Eukaryota</taxon>
        <taxon>Fungi</taxon>
        <taxon>Dikarya</taxon>
        <taxon>Basidiomycota</taxon>
        <taxon>Agaricomycotina</taxon>
        <taxon>Agaricomycetes</taxon>
        <taxon>Russulales</taxon>
        <taxon>Auriscalpiaceae</taxon>
        <taxon>Artomyces</taxon>
    </lineage>
</organism>
<keyword evidence="2" id="KW-1185">Reference proteome</keyword>
<proteinExistence type="predicted"/>
<evidence type="ECO:0000313" key="2">
    <source>
        <dbReference type="Proteomes" id="UP000814140"/>
    </source>
</evidence>
<dbReference type="Proteomes" id="UP000814140">
    <property type="component" value="Unassembled WGS sequence"/>
</dbReference>
<reference evidence="1" key="2">
    <citation type="journal article" date="2022" name="New Phytol.">
        <title>Evolutionary transition to the ectomycorrhizal habit in the genomes of a hyperdiverse lineage of mushroom-forming fungi.</title>
        <authorList>
            <person name="Looney B."/>
            <person name="Miyauchi S."/>
            <person name="Morin E."/>
            <person name="Drula E."/>
            <person name="Courty P.E."/>
            <person name="Kohler A."/>
            <person name="Kuo A."/>
            <person name="LaButti K."/>
            <person name="Pangilinan J."/>
            <person name="Lipzen A."/>
            <person name="Riley R."/>
            <person name="Andreopoulos W."/>
            <person name="He G."/>
            <person name="Johnson J."/>
            <person name="Nolan M."/>
            <person name="Tritt A."/>
            <person name="Barry K.W."/>
            <person name="Grigoriev I.V."/>
            <person name="Nagy L.G."/>
            <person name="Hibbett D."/>
            <person name="Henrissat B."/>
            <person name="Matheny P.B."/>
            <person name="Labbe J."/>
            <person name="Martin F.M."/>
        </authorList>
    </citation>
    <scope>NUCLEOTIDE SEQUENCE</scope>
    <source>
        <strain evidence="1">HHB10654</strain>
    </source>
</reference>
<name>A0ACB8T5B9_9AGAM</name>
<feature type="non-terminal residue" evidence="1">
    <location>
        <position position="80"/>
    </location>
</feature>
<reference evidence="1" key="1">
    <citation type="submission" date="2021-03" db="EMBL/GenBank/DDBJ databases">
        <authorList>
            <consortium name="DOE Joint Genome Institute"/>
            <person name="Ahrendt S."/>
            <person name="Looney B.P."/>
            <person name="Miyauchi S."/>
            <person name="Morin E."/>
            <person name="Drula E."/>
            <person name="Courty P.E."/>
            <person name="Chicoki N."/>
            <person name="Fauchery L."/>
            <person name="Kohler A."/>
            <person name="Kuo A."/>
            <person name="Labutti K."/>
            <person name="Pangilinan J."/>
            <person name="Lipzen A."/>
            <person name="Riley R."/>
            <person name="Andreopoulos W."/>
            <person name="He G."/>
            <person name="Johnson J."/>
            <person name="Barry K.W."/>
            <person name="Grigoriev I.V."/>
            <person name="Nagy L."/>
            <person name="Hibbett D."/>
            <person name="Henrissat B."/>
            <person name="Matheny P.B."/>
            <person name="Labbe J."/>
            <person name="Martin F."/>
        </authorList>
    </citation>
    <scope>NUCLEOTIDE SEQUENCE</scope>
    <source>
        <strain evidence="1">HHB10654</strain>
    </source>
</reference>
<feature type="non-terminal residue" evidence="1">
    <location>
        <position position="1"/>
    </location>
</feature>
<evidence type="ECO:0000313" key="1">
    <source>
        <dbReference type="EMBL" id="KAI0063738.1"/>
    </source>
</evidence>
<protein>
    <submittedName>
        <fullName evidence="1">Uncharacterized protein</fullName>
    </submittedName>
</protein>
<comment type="caution">
    <text evidence="1">The sequence shown here is derived from an EMBL/GenBank/DDBJ whole genome shotgun (WGS) entry which is preliminary data.</text>
</comment>
<dbReference type="EMBL" id="MU277201">
    <property type="protein sequence ID" value="KAI0063738.1"/>
    <property type="molecule type" value="Genomic_DNA"/>
</dbReference>
<accession>A0ACB8T5B9</accession>